<name>A0A8R7U1E4_TRIUA</name>
<dbReference type="Gramene" id="TuG1812G0300005671.01.T01">
    <property type="protein sequence ID" value="TuG1812G0300005671.01.T01"/>
    <property type="gene ID" value="TuG1812G0300005671.01"/>
</dbReference>
<evidence type="ECO:0000313" key="2">
    <source>
        <dbReference type="Proteomes" id="UP000015106"/>
    </source>
</evidence>
<sequence>MPRRDGVEDGIITLKGFGPIIIEFFGYAANRCATSRQPAAPSLSPTLDNVMANGLRTGRPSVPVLPGWCGPSQLLAQGGVRTACFVTLIF</sequence>
<reference evidence="1" key="3">
    <citation type="submission" date="2022-06" db="UniProtKB">
        <authorList>
            <consortium name="EnsemblPlants"/>
        </authorList>
    </citation>
    <scope>IDENTIFICATION</scope>
</reference>
<dbReference type="EnsemblPlants" id="TuG1812G0300005671.01.T01">
    <property type="protein sequence ID" value="TuG1812G0300005671.01.T01"/>
    <property type="gene ID" value="TuG1812G0300005671.01"/>
</dbReference>
<keyword evidence="2" id="KW-1185">Reference proteome</keyword>
<dbReference type="AlphaFoldDB" id="A0A8R7U1E4"/>
<reference evidence="1" key="2">
    <citation type="submission" date="2018-03" db="EMBL/GenBank/DDBJ databases">
        <title>The Triticum urartu genome reveals the dynamic nature of wheat genome evolution.</title>
        <authorList>
            <person name="Ling H."/>
            <person name="Ma B."/>
            <person name="Shi X."/>
            <person name="Liu H."/>
            <person name="Dong L."/>
            <person name="Sun H."/>
            <person name="Cao Y."/>
            <person name="Gao Q."/>
            <person name="Zheng S."/>
            <person name="Li Y."/>
            <person name="Yu Y."/>
            <person name="Du H."/>
            <person name="Qi M."/>
            <person name="Li Y."/>
            <person name="Yu H."/>
            <person name="Cui Y."/>
            <person name="Wang N."/>
            <person name="Chen C."/>
            <person name="Wu H."/>
            <person name="Zhao Y."/>
            <person name="Zhang J."/>
            <person name="Li Y."/>
            <person name="Zhou W."/>
            <person name="Zhang B."/>
            <person name="Hu W."/>
            <person name="Eijk M."/>
            <person name="Tang J."/>
            <person name="Witsenboer H."/>
            <person name="Zhao S."/>
            <person name="Li Z."/>
            <person name="Zhang A."/>
            <person name="Wang D."/>
            <person name="Liang C."/>
        </authorList>
    </citation>
    <scope>NUCLEOTIDE SEQUENCE [LARGE SCALE GENOMIC DNA]</scope>
    <source>
        <strain evidence="1">cv. G1812</strain>
    </source>
</reference>
<protein>
    <submittedName>
        <fullName evidence="1">Uncharacterized protein</fullName>
    </submittedName>
</protein>
<organism evidence="1 2">
    <name type="scientific">Triticum urartu</name>
    <name type="common">Red wild einkorn</name>
    <name type="synonym">Crithodium urartu</name>
    <dbReference type="NCBI Taxonomy" id="4572"/>
    <lineage>
        <taxon>Eukaryota</taxon>
        <taxon>Viridiplantae</taxon>
        <taxon>Streptophyta</taxon>
        <taxon>Embryophyta</taxon>
        <taxon>Tracheophyta</taxon>
        <taxon>Spermatophyta</taxon>
        <taxon>Magnoliopsida</taxon>
        <taxon>Liliopsida</taxon>
        <taxon>Poales</taxon>
        <taxon>Poaceae</taxon>
        <taxon>BOP clade</taxon>
        <taxon>Pooideae</taxon>
        <taxon>Triticodae</taxon>
        <taxon>Triticeae</taxon>
        <taxon>Triticinae</taxon>
        <taxon>Triticum</taxon>
    </lineage>
</organism>
<dbReference type="Proteomes" id="UP000015106">
    <property type="component" value="Chromosome 3"/>
</dbReference>
<evidence type="ECO:0000313" key="1">
    <source>
        <dbReference type="EnsemblPlants" id="TuG1812G0300005671.01.T01"/>
    </source>
</evidence>
<proteinExistence type="predicted"/>
<reference evidence="2" key="1">
    <citation type="journal article" date="2013" name="Nature">
        <title>Draft genome of the wheat A-genome progenitor Triticum urartu.</title>
        <authorList>
            <person name="Ling H.Q."/>
            <person name="Zhao S."/>
            <person name="Liu D."/>
            <person name="Wang J."/>
            <person name="Sun H."/>
            <person name="Zhang C."/>
            <person name="Fan H."/>
            <person name="Li D."/>
            <person name="Dong L."/>
            <person name="Tao Y."/>
            <person name="Gao C."/>
            <person name="Wu H."/>
            <person name="Li Y."/>
            <person name="Cui Y."/>
            <person name="Guo X."/>
            <person name="Zheng S."/>
            <person name="Wang B."/>
            <person name="Yu K."/>
            <person name="Liang Q."/>
            <person name="Yang W."/>
            <person name="Lou X."/>
            <person name="Chen J."/>
            <person name="Feng M."/>
            <person name="Jian J."/>
            <person name="Zhang X."/>
            <person name="Luo G."/>
            <person name="Jiang Y."/>
            <person name="Liu J."/>
            <person name="Wang Z."/>
            <person name="Sha Y."/>
            <person name="Zhang B."/>
            <person name="Wu H."/>
            <person name="Tang D."/>
            <person name="Shen Q."/>
            <person name="Xue P."/>
            <person name="Zou S."/>
            <person name="Wang X."/>
            <person name="Liu X."/>
            <person name="Wang F."/>
            <person name="Yang Y."/>
            <person name="An X."/>
            <person name="Dong Z."/>
            <person name="Zhang K."/>
            <person name="Zhang X."/>
            <person name="Luo M.C."/>
            <person name="Dvorak J."/>
            <person name="Tong Y."/>
            <person name="Wang J."/>
            <person name="Yang H."/>
            <person name="Li Z."/>
            <person name="Wang D."/>
            <person name="Zhang A."/>
            <person name="Wang J."/>
        </authorList>
    </citation>
    <scope>NUCLEOTIDE SEQUENCE</scope>
    <source>
        <strain evidence="2">cv. G1812</strain>
    </source>
</reference>
<accession>A0A8R7U1E4</accession>